<gene>
    <name evidence="4" type="primary">LOC107426242</name>
</gene>
<keyword evidence="3" id="KW-1185">Reference proteome</keyword>
<evidence type="ECO:0000313" key="4">
    <source>
        <dbReference type="RefSeq" id="XP_048336364.1"/>
    </source>
</evidence>
<name>A0ABM3IVT3_ZIZJJ</name>
<dbReference type="PANTHER" id="PTHR33470:SF58">
    <property type="entry name" value="POLLEN OLE E 1 ALLERGEN AND EXTENSIN FAMILY PROTEIN"/>
    <property type="match status" value="1"/>
</dbReference>
<evidence type="ECO:0000256" key="1">
    <source>
        <dbReference type="ARBA" id="ARBA00022729"/>
    </source>
</evidence>
<organism evidence="3 4">
    <name type="scientific">Ziziphus jujuba</name>
    <name type="common">Chinese jujube</name>
    <name type="synonym">Ziziphus sativa</name>
    <dbReference type="NCBI Taxonomy" id="326968"/>
    <lineage>
        <taxon>Eukaryota</taxon>
        <taxon>Viridiplantae</taxon>
        <taxon>Streptophyta</taxon>
        <taxon>Embryophyta</taxon>
        <taxon>Tracheophyta</taxon>
        <taxon>Spermatophyta</taxon>
        <taxon>Magnoliopsida</taxon>
        <taxon>eudicotyledons</taxon>
        <taxon>Gunneridae</taxon>
        <taxon>Pentapetalae</taxon>
        <taxon>rosids</taxon>
        <taxon>fabids</taxon>
        <taxon>Rosales</taxon>
        <taxon>Rhamnaceae</taxon>
        <taxon>Paliureae</taxon>
        <taxon>Ziziphus</taxon>
    </lineage>
</organism>
<evidence type="ECO:0000256" key="2">
    <source>
        <dbReference type="SAM" id="SignalP"/>
    </source>
</evidence>
<dbReference type="Proteomes" id="UP001652623">
    <property type="component" value="Chromosome 9"/>
</dbReference>
<protein>
    <submittedName>
        <fullName evidence="4">Protein SEED AND ROOT HAIR PROTECTIVE PROTEIN</fullName>
    </submittedName>
</protein>
<evidence type="ECO:0000313" key="3">
    <source>
        <dbReference type="Proteomes" id="UP001652623"/>
    </source>
</evidence>
<proteinExistence type="predicted"/>
<reference evidence="4" key="1">
    <citation type="submission" date="2025-08" db="UniProtKB">
        <authorList>
            <consortium name="RefSeq"/>
        </authorList>
    </citation>
    <scope>IDENTIFICATION</scope>
    <source>
        <tissue evidence="4">Seedling</tissue>
    </source>
</reference>
<dbReference type="GeneID" id="107426242"/>
<keyword evidence="1 2" id="KW-0732">Signal</keyword>
<sequence>MALNHLFFTISLLLPLMSSLLVIASTTDGTGYVPRPYSETTKLENTMLGIQGMVYCKAASKSIPIEGAVVRISCDSVDNYGLEKAEDVSFLSGVTNKEGYYLATLSASEIESNKKLTKCKAFLELSSSDTCNVPTDENNGISGASFAYCRLLNNNKIKLCTIARPFYFTSSSEPNKTISNGY</sequence>
<dbReference type="RefSeq" id="XP_048336364.1">
    <property type="nucleotide sequence ID" value="XM_048480407.1"/>
</dbReference>
<feature type="chain" id="PRO_5046494594" evidence="2">
    <location>
        <begin position="25"/>
        <end position="182"/>
    </location>
</feature>
<dbReference type="PANTHER" id="PTHR33470">
    <property type="entry name" value="OS01G0164075 PROTEIN"/>
    <property type="match status" value="1"/>
</dbReference>
<accession>A0ABM3IVT3</accession>
<dbReference type="Pfam" id="PF01190">
    <property type="entry name" value="Pollen_Ole_e_1"/>
    <property type="match status" value="1"/>
</dbReference>
<feature type="signal peptide" evidence="2">
    <location>
        <begin position="1"/>
        <end position="24"/>
    </location>
</feature>